<reference evidence="4 5" key="1">
    <citation type="submission" date="2020-07" db="EMBL/GenBank/DDBJ databases">
        <title>Sequencing the genomes of 1000 actinobacteria strains.</title>
        <authorList>
            <person name="Klenk H.-P."/>
        </authorList>
    </citation>
    <scope>NUCLEOTIDE SEQUENCE [LARGE SCALE GENOMIC DNA]</scope>
    <source>
        <strain evidence="4 5">DSM 43461</strain>
    </source>
</reference>
<dbReference type="InterPro" id="IPR001647">
    <property type="entry name" value="HTH_TetR"/>
</dbReference>
<dbReference type="GO" id="GO:0003700">
    <property type="term" value="F:DNA-binding transcription factor activity"/>
    <property type="evidence" value="ECO:0007669"/>
    <property type="project" value="TreeGrafter"/>
</dbReference>
<dbReference type="AlphaFoldDB" id="A0A7Y9KFK0"/>
<dbReference type="EMBL" id="JACCBT010000001">
    <property type="protein sequence ID" value="NYE15531.1"/>
    <property type="molecule type" value="Genomic_DNA"/>
</dbReference>
<evidence type="ECO:0000259" key="3">
    <source>
        <dbReference type="PROSITE" id="PS50977"/>
    </source>
</evidence>
<accession>A0A7Y9KFK0</accession>
<dbReference type="PANTHER" id="PTHR30055:SF200">
    <property type="entry name" value="HTH-TYPE TRANSCRIPTIONAL REPRESSOR BDCR"/>
    <property type="match status" value="1"/>
</dbReference>
<keyword evidence="5" id="KW-1185">Reference proteome</keyword>
<keyword evidence="1 2" id="KW-0238">DNA-binding</keyword>
<evidence type="ECO:0000256" key="2">
    <source>
        <dbReference type="PROSITE-ProRule" id="PRU00335"/>
    </source>
</evidence>
<proteinExistence type="predicted"/>
<organism evidence="4 5">
    <name type="scientific">Actinomadura citrea</name>
    <dbReference type="NCBI Taxonomy" id="46158"/>
    <lineage>
        <taxon>Bacteria</taxon>
        <taxon>Bacillati</taxon>
        <taxon>Actinomycetota</taxon>
        <taxon>Actinomycetes</taxon>
        <taxon>Streptosporangiales</taxon>
        <taxon>Thermomonosporaceae</taxon>
        <taxon>Actinomadura</taxon>
    </lineage>
</organism>
<dbReference type="PROSITE" id="PS50977">
    <property type="entry name" value="HTH_TETR_2"/>
    <property type="match status" value="1"/>
</dbReference>
<evidence type="ECO:0000256" key="1">
    <source>
        <dbReference type="ARBA" id="ARBA00023125"/>
    </source>
</evidence>
<dbReference type="PRINTS" id="PR00455">
    <property type="entry name" value="HTHTETR"/>
</dbReference>
<feature type="DNA-binding region" description="H-T-H motif" evidence="2">
    <location>
        <begin position="34"/>
        <end position="53"/>
    </location>
</feature>
<protein>
    <submittedName>
        <fullName evidence="4">AcrR family transcriptional regulator</fullName>
    </submittedName>
</protein>
<dbReference type="SUPFAM" id="SSF48498">
    <property type="entry name" value="Tetracyclin repressor-like, C-terminal domain"/>
    <property type="match status" value="1"/>
</dbReference>
<gene>
    <name evidence="4" type="ORF">BJ999_005827</name>
</gene>
<evidence type="ECO:0000313" key="4">
    <source>
        <dbReference type="EMBL" id="NYE15531.1"/>
    </source>
</evidence>
<dbReference type="GO" id="GO:0000976">
    <property type="term" value="F:transcription cis-regulatory region binding"/>
    <property type="evidence" value="ECO:0007669"/>
    <property type="project" value="TreeGrafter"/>
</dbReference>
<dbReference type="RefSeq" id="WP_179836210.1">
    <property type="nucleotide sequence ID" value="NZ_BMRD01000004.1"/>
</dbReference>
<dbReference type="Gene3D" id="1.10.357.10">
    <property type="entry name" value="Tetracycline Repressor, domain 2"/>
    <property type="match status" value="1"/>
</dbReference>
<dbReference type="InterPro" id="IPR009057">
    <property type="entry name" value="Homeodomain-like_sf"/>
</dbReference>
<name>A0A7Y9KFK0_9ACTN</name>
<dbReference type="InterPro" id="IPR050109">
    <property type="entry name" value="HTH-type_TetR-like_transc_reg"/>
</dbReference>
<dbReference type="Pfam" id="PF00440">
    <property type="entry name" value="TetR_N"/>
    <property type="match status" value="1"/>
</dbReference>
<evidence type="ECO:0000313" key="5">
    <source>
        <dbReference type="Proteomes" id="UP000591272"/>
    </source>
</evidence>
<comment type="caution">
    <text evidence="4">The sequence shown here is derived from an EMBL/GenBank/DDBJ whole genome shotgun (WGS) entry which is preliminary data.</text>
</comment>
<dbReference type="InterPro" id="IPR036271">
    <property type="entry name" value="Tet_transcr_reg_TetR-rel_C_sf"/>
</dbReference>
<feature type="domain" description="HTH tetR-type" evidence="3">
    <location>
        <begin position="11"/>
        <end position="71"/>
    </location>
</feature>
<dbReference type="Proteomes" id="UP000591272">
    <property type="component" value="Unassembled WGS sequence"/>
</dbReference>
<sequence length="199" mass="21829">MTTTSSAPRRSAAWSRVFDTATRLFYAEGVHAVGIDRIIAEAGVAKATFYHHFPSKDDLVRVYITEQSLRQRGIADMPDSATPREAILTAFERMCTFGSSAAYRGCPFINAAAEYPDPAHPVRRAIDEHREWCRSLFRDLLVAAGHPEPDRTAHVLMLLRDGLSVGFDLDDPAAVRAAVDEAVTTALDAPTRPPEPAAH</sequence>
<dbReference type="SUPFAM" id="SSF46689">
    <property type="entry name" value="Homeodomain-like"/>
    <property type="match status" value="1"/>
</dbReference>
<dbReference type="PANTHER" id="PTHR30055">
    <property type="entry name" value="HTH-TYPE TRANSCRIPTIONAL REGULATOR RUTR"/>
    <property type="match status" value="1"/>
</dbReference>